<sequence>MARGHWGLLREAVEHLAWSASDQIKWLGAMMLPDELALDFDNVYRSSWLSREAGWITDELSGYLDEIDRLLTDLTEEGPGPWSAEGLQGHPAWARLRILARRALDLTPPAPWTVSSET</sequence>
<reference evidence="2" key="1">
    <citation type="journal article" date="2019" name="Int. J. Syst. Evol. Microbiol.">
        <title>The Global Catalogue of Microorganisms (GCM) 10K type strain sequencing project: providing services to taxonomists for standard genome sequencing and annotation.</title>
        <authorList>
            <consortium name="The Broad Institute Genomics Platform"/>
            <consortium name="The Broad Institute Genome Sequencing Center for Infectious Disease"/>
            <person name="Wu L."/>
            <person name="Ma J."/>
        </authorList>
    </citation>
    <scope>NUCLEOTIDE SEQUENCE [LARGE SCALE GENOMIC DNA]</scope>
    <source>
        <strain evidence="2">JCM 16114</strain>
    </source>
</reference>
<evidence type="ECO:0000313" key="2">
    <source>
        <dbReference type="Proteomes" id="UP001499843"/>
    </source>
</evidence>
<dbReference type="EMBL" id="BAAAQX010000048">
    <property type="protein sequence ID" value="GAA2215289.1"/>
    <property type="molecule type" value="Genomic_DNA"/>
</dbReference>
<keyword evidence="2" id="KW-1185">Reference proteome</keyword>
<comment type="caution">
    <text evidence="1">The sequence shown here is derived from an EMBL/GenBank/DDBJ whole genome shotgun (WGS) entry which is preliminary data.</text>
</comment>
<protein>
    <submittedName>
        <fullName evidence="1">Uncharacterized protein</fullName>
    </submittedName>
</protein>
<name>A0ABP5PUN6_9ACTN</name>
<organism evidence="1 2">
    <name type="scientific">Nonomuraea monospora</name>
    <dbReference type="NCBI Taxonomy" id="568818"/>
    <lineage>
        <taxon>Bacteria</taxon>
        <taxon>Bacillati</taxon>
        <taxon>Actinomycetota</taxon>
        <taxon>Actinomycetes</taxon>
        <taxon>Streptosporangiales</taxon>
        <taxon>Streptosporangiaceae</taxon>
        <taxon>Nonomuraea</taxon>
    </lineage>
</organism>
<gene>
    <name evidence="1" type="ORF">GCM10009850_107560</name>
</gene>
<evidence type="ECO:0000313" key="1">
    <source>
        <dbReference type="EMBL" id="GAA2215289.1"/>
    </source>
</evidence>
<accession>A0ABP5PUN6</accession>
<proteinExistence type="predicted"/>
<dbReference type="Proteomes" id="UP001499843">
    <property type="component" value="Unassembled WGS sequence"/>
</dbReference>